<feature type="domain" description="SWIM-type" evidence="2">
    <location>
        <begin position="379"/>
        <end position="411"/>
    </location>
</feature>
<evidence type="ECO:0000259" key="2">
    <source>
        <dbReference type="PROSITE" id="PS50966"/>
    </source>
</evidence>
<organism evidence="3 4">
    <name type="scientific">Hyalella azteca</name>
    <name type="common">Amphipod</name>
    <dbReference type="NCBI Taxonomy" id="294128"/>
    <lineage>
        <taxon>Eukaryota</taxon>
        <taxon>Metazoa</taxon>
        <taxon>Ecdysozoa</taxon>
        <taxon>Arthropoda</taxon>
        <taxon>Crustacea</taxon>
        <taxon>Multicrustacea</taxon>
        <taxon>Malacostraca</taxon>
        <taxon>Eumalacostraca</taxon>
        <taxon>Peracarida</taxon>
        <taxon>Amphipoda</taxon>
        <taxon>Senticaudata</taxon>
        <taxon>Talitrida</taxon>
        <taxon>Talitroidea</taxon>
        <taxon>Hyalellidae</taxon>
        <taxon>Hyalella</taxon>
    </lineage>
</organism>
<name>A0A8B7NI47_HYAAZ</name>
<keyword evidence="1" id="KW-0863">Zinc-finger</keyword>
<reference evidence="4" key="1">
    <citation type="submission" date="2025-08" db="UniProtKB">
        <authorList>
            <consortium name="RefSeq"/>
        </authorList>
    </citation>
    <scope>IDENTIFICATION</scope>
    <source>
        <tissue evidence="4">Whole organism</tissue>
    </source>
</reference>
<dbReference type="RefSeq" id="XP_018013314.1">
    <property type="nucleotide sequence ID" value="XM_018157825.2"/>
</dbReference>
<proteinExistence type="predicted"/>
<protein>
    <submittedName>
        <fullName evidence="4">Uncharacterized protein LOC108670357</fullName>
    </submittedName>
</protein>
<dbReference type="OrthoDB" id="10031901at2759"/>
<dbReference type="Proteomes" id="UP000694843">
    <property type="component" value="Unplaced"/>
</dbReference>
<dbReference type="AlphaFoldDB" id="A0A8B7NI47"/>
<evidence type="ECO:0000256" key="1">
    <source>
        <dbReference type="PROSITE-ProRule" id="PRU00325"/>
    </source>
</evidence>
<evidence type="ECO:0000313" key="3">
    <source>
        <dbReference type="Proteomes" id="UP000694843"/>
    </source>
</evidence>
<keyword evidence="1" id="KW-0479">Metal-binding</keyword>
<dbReference type="InterPro" id="IPR007527">
    <property type="entry name" value="Znf_SWIM"/>
</dbReference>
<evidence type="ECO:0000313" key="4">
    <source>
        <dbReference type="RefSeq" id="XP_018013314.1"/>
    </source>
</evidence>
<dbReference type="GeneID" id="108670357"/>
<sequence length="650" mass="71871">MDDLQTDLAAWNLVDNVSICTCKRLQERDELGLVRPEDFVLGFTTSDQLELWADRGDRAICVDTSQVRMSGSPAQQETCVSVTAVLALGERGDACPVAWLLTSCYSEALLKHFFMCLQVAFESFHGRSVPVPRLLVCEATSPAQRLWQEVFKCSLTALQATWSTHKIWLPQLHRITDLEKRLQTWTRLCWISRTSDPRENEEEFVTLLESLASDEETLAFSLHLQQEWLPSLQPRGGRQMLEKRCQDAFSTGLYLDVLHSLLHFLFVEETFSLDYDECVAKLNCYSTAVLRAMKESPPAAVSVPGAPRCRASQLIATRHAEATTLGPDSVTPLRQHEWRVRCHKRPDVWYSVTRLAHKTKLGSLKSMCSAACTQACWQCEVCVHQYTCTCPDSTVLSTVCVHVHLIRILMRDPHHGSSAPAPAPCEPPGHLKDFRSNEKIKLELRSKCAALTALLAKCDPNNGLNGWSRERLLRCDHLLDEALTTLQDTEEAAPLLLQNDSVQVLYSCDANSSDVYTACGAQTDIYSNGDVGAGTEVQSVPLQTDYSNPQVLEDSGTHVLGEELSTVESLLVLHEENGRYSLVGGEAEELLQASVAKPGRGLLYLQRPGSAALTDADSTSADLLGEEPPVAEKTLVLEGVSTCGELLSNC</sequence>
<gene>
    <name evidence="4" type="primary">LOC108670357</name>
</gene>
<dbReference type="PROSITE" id="PS50966">
    <property type="entry name" value="ZF_SWIM"/>
    <property type="match status" value="1"/>
</dbReference>
<keyword evidence="1" id="KW-0862">Zinc</keyword>
<accession>A0A8B7NI47</accession>
<dbReference type="GO" id="GO:0008270">
    <property type="term" value="F:zinc ion binding"/>
    <property type="evidence" value="ECO:0007669"/>
    <property type="project" value="UniProtKB-KW"/>
</dbReference>
<dbReference type="KEGG" id="hazt:108670357"/>
<keyword evidence="3" id="KW-1185">Reference proteome</keyword>